<name>A0A183K6G8_9TREM</name>
<accession>A0A183K6G8</accession>
<gene>
    <name evidence="1" type="ORF">SCUD_LOCUS10593</name>
</gene>
<proteinExistence type="predicted"/>
<evidence type="ECO:0000313" key="3">
    <source>
        <dbReference type="WBParaSite" id="SCUD_0001059301-mRNA-1"/>
    </source>
</evidence>
<reference evidence="1 2" key="2">
    <citation type="submission" date="2018-11" db="EMBL/GenBank/DDBJ databases">
        <authorList>
            <consortium name="Pathogen Informatics"/>
        </authorList>
    </citation>
    <scope>NUCLEOTIDE SEQUENCE [LARGE SCALE GENOMIC DNA]</scope>
    <source>
        <strain evidence="1">Dakar</strain>
        <strain evidence="2">Dakar, Senegal</strain>
    </source>
</reference>
<dbReference type="EMBL" id="UZAK01033871">
    <property type="protein sequence ID" value="VDP40586.1"/>
    <property type="molecule type" value="Genomic_DNA"/>
</dbReference>
<evidence type="ECO:0000313" key="1">
    <source>
        <dbReference type="EMBL" id="VDP40586.1"/>
    </source>
</evidence>
<dbReference type="WBParaSite" id="SCUD_0001059301-mRNA-1">
    <property type="protein sequence ID" value="SCUD_0001059301-mRNA-1"/>
    <property type="gene ID" value="SCUD_0001059301"/>
</dbReference>
<reference evidence="3" key="1">
    <citation type="submission" date="2016-06" db="UniProtKB">
        <authorList>
            <consortium name="WormBaseParasite"/>
        </authorList>
    </citation>
    <scope>IDENTIFICATION</scope>
</reference>
<keyword evidence="2" id="KW-1185">Reference proteome</keyword>
<evidence type="ECO:0000313" key="2">
    <source>
        <dbReference type="Proteomes" id="UP000279833"/>
    </source>
</evidence>
<dbReference type="AlphaFoldDB" id="A0A183K6G8"/>
<protein>
    <submittedName>
        <fullName evidence="3">Ovule protein</fullName>
    </submittedName>
</protein>
<sequence>MAISRIQDLCFILLGTHPSGTRTLTLRCKYIQLISLKYDETCIKLDCTSSHYSSLLKMLVT</sequence>
<dbReference type="Proteomes" id="UP000279833">
    <property type="component" value="Unassembled WGS sequence"/>
</dbReference>
<organism evidence="3">
    <name type="scientific">Schistosoma curassoni</name>
    <dbReference type="NCBI Taxonomy" id="6186"/>
    <lineage>
        <taxon>Eukaryota</taxon>
        <taxon>Metazoa</taxon>
        <taxon>Spiralia</taxon>
        <taxon>Lophotrochozoa</taxon>
        <taxon>Platyhelminthes</taxon>
        <taxon>Trematoda</taxon>
        <taxon>Digenea</taxon>
        <taxon>Strigeidida</taxon>
        <taxon>Schistosomatoidea</taxon>
        <taxon>Schistosomatidae</taxon>
        <taxon>Schistosoma</taxon>
    </lineage>
</organism>